<evidence type="ECO:0000259" key="2">
    <source>
        <dbReference type="Pfam" id="PF07179"/>
    </source>
</evidence>
<feature type="domain" description="SseB protein N-terminal" evidence="2">
    <location>
        <begin position="32"/>
        <end position="139"/>
    </location>
</feature>
<protein>
    <recommendedName>
        <fullName evidence="2">SseB protein N-terminal domain-containing protein</fullName>
    </recommendedName>
</protein>
<feature type="region of interest" description="Disordered" evidence="1">
    <location>
        <begin position="1"/>
        <end position="22"/>
    </location>
</feature>
<evidence type="ECO:0000313" key="3">
    <source>
        <dbReference type="EMBL" id="PQO44086.1"/>
    </source>
</evidence>
<comment type="caution">
    <text evidence="3">The sequence shown here is derived from an EMBL/GenBank/DDBJ whole genome shotgun (WGS) entry which is preliminary data.</text>
</comment>
<dbReference type="InterPro" id="IPR009839">
    <property type="entry name" value="SseB_N"/>
</dbReference>
<dbReference type="Pfam" id="PF07179">
    <property type="entry name" value="SseB"/>
    <property type="match status" value="1"/>
</dbReference>
<sequence length="155" mass="16974">MNNRFDENHESPQAPMTSRTDEAATFAPANPLESALVESAAGRLEQRDFFEVFVQAEVYQIAEDAPQEADVPIFPIALQDPEHGRVIAVFSDPSRATPYETKAPHVLALTGSQVFEQIPAGHGIVLNPGSQFSLTIPGYGVLNLRRDFGIRRIAT</sequence>
<organism evidence="3 4">
    <name type="scientific">Blastopirellula marina</name>
    <dbReference type="NCBI Taxonomy" id="124"/>
    <lineage>
        <taxon>Bacteria</taxon>
        <taxon>Pseudomonadati</taxon>
        <taxon>Planctomycetota</taxon>
        <taxon>Planctomycetia</taxon>
        <taxon>Pirellulales</taxon>
        <taxon>Pirellulaceae</taxon>
        <taxon>Blastopirellula</taxon>
    </lineage>
</organism>
<proteinExistence type="predicted"/>
<evidence type="ECO:0000256" key="1">
    <source>
        <dbReference type="SAM" id="MobiDB-lite"/>
    </source>
</evidence>
<feature type="compositionally biased region" description="Basic and acidic residues" evidence="1">
    <location>
        <begin position="1"/>
        <end position="10"/>
    </location>
</feature>
<reference evidence="3 4" key="1">
    <citation type="submission" date="2018-02" db="EMBL/GenBank/DDBJ databases">
        <title>Comparative genomes isolates from brazilian mangrove.</title>
        <authorList>
            <person name="Araujo J.E."/>
            <person name="Taketani R.G."/>
            <person name="Silva M.C.P."/>
            <person name="Loureco M.V."/>
            <person name="Andreote F.D."/>
        </authorList>
    </citation>
    <scope>NUCLEOTIDE SEQUENCE [LARGE SCALE GENOMIC DNA]</scope>
    <source>
        <strain evidence="3 4">Nap-Phe MGV</strain>
    </source>
</reference>
<accession>A0A2S8GI19</accession>
<dbReference type="AlphaFoldDB" id="A0A2S8GI19"/>
<dbReference type="RefSeq" id="WP_105337485.1">
    <property type="nucleotide sequence ID" value="NZ_PUHZ01000021.1"/>
</dbReference>
<dbReference type="EMBL" id="PUHZ01000021">
    <property type="protein sequence ID" value="PQO44086.1"/>
    <property type="molecule type" value="Genomic_DNA"/>
</dbReference>
<dbReference type="Proteomes" id="UP000237819">
    <property type="component" value="Unassembled WGS sequence"/>
</dbReference>
<name>A0A2S8GI19_9BACT</name>
<evidence type="ECO:0000313" key="4">
    <source>
        <dbReference type="Proteomes" id="UP000237819"/>
    </source>
</evidence>
<gene>
    <name evidence="3" type="ORF">C5Y93_21355</name>
</gene>
<dbReference type="OrthoDB" id="9152255at2"/>